<dbReference type="Pfam" id="PF09339">
    <property type="entry name" value="HTH_IclR"/>
    <property type="match status" value="1"/>
</dbReference>
<reference evidence="4" key="2">
    <citation type="submission" date="2021-04" db="EMBL/GenBank/DDBJ databases">
        <title>Novel species in family Eggerthellaceae.</title>
        <authorList>
            <person name="Zhang G."/>
        </authorList>
    </citation>
    <scope>NUCLEOTIDE SEQUENCE</scope>
    <source>
        <strain evidence="4">Zg-886</strain>
    </source>
</reference>
<dbReference type="InterPro" id="IPR003594">
    <property type="entry name" value="HATPase_dom"/>
</dbReference>
<evidence type="ECO:0000313" key="6">
    <source>
        <dbReference type="Proteomes" id="UP000671910"/>
    </source>
</evidence>
<dbReference type="KEGG" id="ebz:J7S26_08560"/>
<feature type="compositionally biased region" description="Basic and acidic residues" evidence="1">
    <location>
        <begin position="188"/>
        <end position="198"/>
    </location>
</feature>
<evidence type="ECO:0000313" key="5">
    <source>
        <dbReference type="Proteomes" id="UP000636394"/>
    </source>
</evidence>
<dbReference type="SMART" id="SM00387">
    <property type="entry name" value="HATPase_c"/>
    <property type="match status" value="1"/>
</dbReference>
<name>A0A9E6MQG0_9ACTN</name>
<dbReference type="InterPro" id="IPR036890">
    <property type="entry name" value="HATPase_C_sf"/>
</dbReference>
<evidence type="ECO:0000259" key="2">
    <source>
        <dbReference type="SMART" id="SM00387"/>
    </source>
</evidence>
<keyword evidence="4" id="KW-0067">ATP-binding</keyword>
<protein>
    <submittedName>
        <fullName evidence="4">ATP-binding protein</fullName>
    </submittedName>
    <submittedName>
        <fullName evidence="3">MarR family transcriptional regulator</fullName>
    </submittedName>
</protein>
<dbReference type="InterPro" id="IPR005471">
    <property type="entry name" value="Tscrpt_reg_IclR_N"/>
</dbReference>
<evidence type="ECO:0000256" key="1">
    <source>
        <dbReference type="SAM" id="MobiDB-lite"/>
    </source>
</evidence>
<feature type="compositionally biased region" description="Low complexity" evidence="1">
    <location>
        <begin position="203"/>
        <end position="216"/>
    </location>
</feature>
<feature type="region of interest" description="Disordered" evidence="1">
    <location>
        <begin position="178"/>
        <end position="220"/>
    </location>
</feature>
<dbReference type="Gene3D" id="3.30.565.10">
    <property type="entry name" value="Histidine kinase-like ATPase, C-terminal domain"/>
    <property type="match status" value="1"/>
</dbReference>
<dbReference type="InterPro" id="IPR036388">
    <property type="entry name" value="WH-like_DNA-bd_sf"/>
</dbReference>
<keyword evidence="5" id="KW-1185">Reference proteome</keyword>
<organism evidence="4 6">
    <name type="scientific">Xiamenia xianingshaonis</name>
    <dbReference type="NCBI Taxonomy" id="2682776"/>
    <lineage>
        <taxon>Bacteria</taxon>
        <taxon>Bacillati</taxon>
        <taxon>Actinomycetota</taxon>
        <taxon>Coriobacteriia</taxon>
        <taxon>Eggerthellales</taxon>
        <taxon>Eggerthellaceae</taxon>
        <taxon>Xiamenia</taxon>
    </lineage>
</organism>
<evidence type="ECO:0000313" key="3">
    <source>
        <dbReference type="EMBL" id="NHM13945.1"/>
    </source>
</evidence>
<dbReference type="Proteomes" id="UP000671910">
    <property type="component" value="Chromosome"/>
</dbReference>
<keyword evidence="4" id="KW-0547">Nucleotide-binding</keyword>
<dbReference type="AlphaFoldDB" id="A0A9E6MQG0"/>
<sequence length="406" mass="43965">MNEPETQHGASQHPADDAAPYDYTYVSSVARIACYDDLMSAPRITEIQPAPTADFINALSSAIYEQAHQWDSHIPYTVIREVAENYIHARFTEMIVSILDHGNTIRFADQGPGIPFKDRVQMPGFSSATEPMKRYIRGVGSGLPMVKEYLEFNHGTITIEDNLGTGAVVTIGFDREGAAGETQQQAEADARDALEREGQGSFADAQQQASQPAYQQVYPGAGGQDFVQPHYFAAQQVEQQAHPQQAQPFAGQQAYAPQQLGQPAAYPAQQAQPFAAQPQFAAQQQAFVQQQAAAGQLAAQQQFGQQAAAGQQFGQTPADPASNLQGIVADLAQREREVLPLFQPGDPLRVTDVVNLSGLSPSTISNVFTKLEKKGLLQRVGKDKREVTSLGAQVSSVLQSLPNQAQ</sequence>
<dbReference type="SUPFAM" id="SSF46785">
    <property type="entry name" value="Winged helix' DNA-binding domain"/>
    <property type="match status" value="1"/>
</dbReference>
<feature type="domain" description="Histidine kinase/HSP90-like ATPase" evidence="2">
    <location>
        <begin position="70"/>
        <end position="177"/>
    </location>
</feature>
<proteinExistence type="predicted"/>
<evidence type="ECO:0000313" key="4">
    <source>
        <dbReference type="EMBL" id="QTU84371.1"/>
    </source>
</evidence>
<dbReference type="EMBL" id="WPCR01000004">
    <property type="protein sequence ID" value="NHM13945.1"/>
    <property type="molecule type" value="Genomic_DNA"/>
</dbReference>
<reference evidence="3 5" key="1">
    <citation type="submission" date="2019-11" db="EMBL/GenBank/DDBJ databases">
        <title>Eggerthellaceae novel genus isolated from the rectal contents of marmort.</title>
        <authorList>
            <person name="Zhang G."/>
        </authorList>
    </citation>
    <scope>NUCLEOTIDE SEQUENCE [LARGE SCALE GENOMIC DNA]</scope>
    <source>
        <strain evidence="5">zg-886</strain>
        <strain evidence="3">Zg-886</strain>
    </source>
</reference>
<dbReference type="GO" id="GO:0005524">
    <property type="term" value="F:ATP binding"/>
    <property type="evidence" value="ECO:0007669"/>
    <property type="project" value="UniProtKB-KW"/>
</dbReference>
<gene>
    <name evidence="3" type="ORF">GMI68_04030</name>
    <name evidence="4" type="ORF">J7S26_08560</name>
</gene>
<accession>A0A9E6MQG0</accession>
<dbReference type="RefSeq" id="WP_166339066.1">
    <property type="nucleotide sequence ID" value="NZ_CP072829.1"/>
</dbReference>
<dbReference type="Pfam" id="PF02518">
    <property type="entry name" value="HATPase_c"/>
    <property type="match status" value="1"/>
</dbReference>
<dbReference type="Gene3D" id="1.10.10.10">
    <property type="entry name" value="Winged helix-like DNA-binding domain superfamily/Winged helix DNA-binding domain"/>
    <property type="match status" value="1"/>
</dbReference>
<dbReference type="InterPro" id="IPR036390">
    <property type="entry name" value="WH_DNA-bd_sf"/>
</dbReference>
<dbReference type="Proteomes" id="UP000636394">
    <property type="component" value="Unassembled WGS sequence"/>
</dbReference>
<dbReference type="SUPFAM" id="SSF55874">
    <property type="entry name" value="ATPase domain of HSP90 chaperone/DNA topoisomerase II/histidine kinase"/>
    <property type="match status" value="1"/>
</dbReference>
<dbReference type="EMBL" id="CP072829">
    <property type="protein sequence ID" value="QTU84371.1"/>
    <property type="molecule type" value="Genomic_DNA"/>
</dbReference>